<sequence length="115" mass="13595">MAESSSQWLIEDVITKYINLPEHDRGGYVRAHEYLIKMLTQLKCESDIAEQLIPNKGPVNSNIEELQHEIRKYQHQVQALEERLRFFYYKSFPAISLLQTNAWLISSQHYTSRNL</sequence>
<organism evidence="1 2">
    <name type="scientific">Panicum miliaceum</name>
    <name type="common">Proso millet</name>
    <name type="synonym">Broomcorn millet</name>
    <dbReference type="NCBI Taxonomy" id="4540"/>
    <lineage>
        <taxon>Eukaryota</taxon>
        <taxon>Viridiplantae</taxon>
        <taxon>Streptophyta</taxon>
        <taxon>Embryophyta</taxon>
        <taxon>Tracheophyta</taxon>
        <taxon>Spermatophyta</taxon>
        <taxon>Magnoliopsida</taxon>
        <taxon>Liliopsida</taxon>
        <taxon>Poales</taxon>
        <taxon>Poaceae</taxon>
        <taxon>PACMAD clade</taxon>
        <taxon>Panicoideae</taxon>
        <taxon>Panicodae</taxon>
        <taxon>Paniceae</taxon>
        <taxon>Panicinae</taxon>
        <taxon>Panicum</taxon>
        <taxon>Panicum sect. Panicum</taxon>
    </lineage>
</organism>
<dbReference type="OrthoDB" id="1898716at2759"/>
<evidence type="ECO:0000313" key="1">
    <source>
        <dbReference type="EMBL" id="RLM55485.1"/>
    </source>
</evidence>
<evidence type="ECO:0000313" key="2">
    <source>
        <dbReference type="Proteomes" id="UP000275267"/>
    </source>
</evidence>
<dbReference type="STRING" id="4540.A0A3L6PHB4"/>
<accession>A0A3L6PHB4</accession>
<comment type="caution">
    <text evidence="1">The sequence shown here is derived from an EMBL/GenBank/DDBJ whole genome shotgun (WGS) entry which is preliminary data.</text>
</comment>
<gene>
    <name evidence="1" type="ORF">C2845_PM10G07870</name>
</gene>
<proteinExistence type="predicted"/>
<dbReference type="AlphaFoldDB" id="A0A3L6PHB4"/>
<dbReference type="EMBL" id="PQIB02000018">
    <property type="protein sequence ID" value="RLM55485.1"/>
    <property type="molecule type" value="Genomic_DNA"/>
</dbReference>
<reference evidence="2" key="1">
    <citation type="journal article" date="2019" name="Nat. Commun.">
        <title>The genome of broomcorn millet.</title>
        <authorList>
            <person name="Zou C."/>
            <person name="Miki D."/>
            <person name="Li D."/>
            <person name="Tang Q."/>
            <person name="Xiao L."/>
            <person name="Rajput S."/>
            <person name="Deng P."/>
            <person name="Jia W."/>
            <person name="Huang R."/>
            <person name="Zhang M."/>
            <person name="Sun Y."/>
            <person name="Hu J."/>
            <person name="Fu X."/>
            <person name="Schnable P.S."/>
            <person name="Li F."/>
            <person name="Zhang H."/>
            <person name="Feng B."/>
            <person name="Zhu X."/>
            <person name="Liu R."/>
            <person name="Schnable J.C."/>
            <person name="Zhu J.-K."/>
            <person name="Zhang H."/>
        </authorList>
    </citation>
    <scope>NUCLEOTIDE SEQUENCE [LARGE SCALE GENOMIC DNA]</scope>
</reference>
<dbReference type="Proteomes" id="UP000275267">
    <property type="component" value="Unassembled WGS sequence"/>
</dbReference>
<name>A0A3L6PHB4_PANMI</name>
<keyword evidence="2" id="KW-1185">Reference proteome</keyword>
<protein>
    <submittedName>
        <fullName evidence="1">Uncharacterized protein</fullName>
    </submittedName>
</protein>